<protein>
    <submittedName>
        <fullName evidence="1">Uncharacterized protein</fullName>
    </submittedName>
</protein>
<dbReference type="EMBL" id="CAKOFQ010007670">
    <property type="protein sequence ID" value="CAH2006115.1"/>
    <property type="molecule type" value="Genomic_DNA"/>
</dbReference>
<dbReference type="AlphaFoldDB" id="A0A9P0M6T6"/>
<name>A0A9P0M6T6_ACAOB</name>
<reference evidence="1" key="1">
    <citation type="submission" date="2022-03" db="EMBL/GenBank/DDBJ databases">
        <authorList>
            <person name="Sayadi A."/>
        </authorList>
    </citation>
    <scope>NUCLEOTIDE SEQUENCE</scope>
</reference>
<dbReference type="Proteomes" id="UP001152888">
    <property type="component" value="Unassembled WGS sequence"/>
</dbReference>
<sequence>MAILGTAAVFEDTELQIPFSNQLLHLQLLSHHQI</sequence>
<proteinExistence type="predicted"/>
<gene>
    <name evidence="1" type="ORF">ACAOBT_LOCUS28917</name>
</gene>
<accession>A0A9P0M6T6</accession>
<comment type="caution">
    <text evidence="1">The sequence shown here is derived from an EMBL/GenBank/DDBJ whole genome shotgun (WGS) entry which is preliminary data.</text>
</comment>
<evidence type="ECO:0000313" key="1">
    <source>
        <dbReference type="EMBL" id="CAH2006115.1"/>
    </source>
</evidence>
<keyword evidence="2" id="KW-1185">Reference proteome</keyword>
<organism evidence="1 2">
    <name type="scientific">Acanthoscelides obtectus</name>
    <name type="common">Bean weevil</name>
    <name type="synonym">Bruchus obtectus</name>
    <dbReference type="NCBI Taxonomy" id="200917"/>
    <lineage>
        <taxon>Eukaryota</taxon>
        <taxon>Metazoa</taxon>
        <taxon>Ecdysozoa</taxon>
        <taxon>Arthropoda</taxon>
        <taxon>Hexapoda</taxon>
        <taxon>Insecta</taxon>
        <taxon>Pterygota</taxon>
        <taxon>Neoptera</taxon>
        <taxon>Endopterygota</taxon>
        <taxon>Coleoptera</taxon>
        <taxon>Polyphaga</taxon>
        <taxon>Cucujiformia</taxon>
        <taxon>Chrysomeloidea</taxon>
        <taxon>Chrysomelidae</taxon>
        <taxon>Bruchinae</taxon>
        <taxon>Bruchini</taxon>
        <taxon>Acanthoscelides</taxon>
    </lineage>
</organism>
<evidence type="ECO:0000313" key="2">
    <source>
        <dbReference type="Proteomes" id="UP001152888"/>
    </source>
</evidence>